<dbReference type="AlphaFoldDB" id="A0AAD8VBP7"/>
<dbReference type="Proteomes" id="UP001230504">
    <property type="component" value="Unassembled WGS sequence"/>
</dbReference>
<gene>
    <name evidence="2" type="ORF">LY79DRAFT_575030</name>
</gene>
<accession>A0AAD8VBP7</accession>
<keyword evidence="3" id="KW-1185">Reference proteome</keyword>
<evidence type="ECO:0000313" key="3">
    <source>
        <dbReference type="Proteomes" id="UP001230504"/>
    </source>
</evidence>
<evidence type="ECO:0000256" key="1">
    <source>
        <dbReference type="SAM" id="MobiDB-lite"/>
    </source>
</evidence>
<feature type="region of interest" description="Disordered" evidence="1">
    <location>
        <begin position="65"/>
        <end position="98"/>
    </location>
</feature>
<reference evidence="2" key="1">
    <citation type="submission" date="2021-06" db="EMBL/GenBank/DDBJ databases">
        <title>Comparative genomics, transcriptomics and evolutionary studies reveal genomic signatures of adaptation to plant cell wall in hemibiotrophic fungi.</title>
        <authorList>
            <consortium name="DOE Joint Genome Institute"/>
            <person name="Baroncelli R."/>
            <person name="Diaz J.F."/>
            <person name="Benocci T."/>
            <person name="Peng M."/>
            <person name="Battaglia E."/>
            <person name="Haridas S."/>
            <person name="Andreopoulos W."/>
            <person name="Labutti K."/>
            <person name="Pangilinan J."/>
            <person name="Floch G.L."/>
            <person name="Makela M.R."/>
            <person name="Henrissat B."/>
            <person name="Grigoriev I.V."/>
            <person name="Crouch J.A."/>
            <person name="De Vries R.P."/>
            <person name="Sukno S.A."/>
            <person name="Thon M.R."/>
        </authorList>
    </citation>
    <scope>NUCLEOTIDE SEQUENCE</scope>
    <source>
        <strain evidence="2">CBS 125086</strain>
    </source>
</reference>
<sequence length="288" mass="31845">MLSLSASEQQAYDLEKAKTIEYLDAALASAKPRDGYRNALEKVNALRLICELGCYRKENKFKTLAPQNGRARSRSAPGTPVGPLTPMTPTEEDEDNDTGLDTDLAWRLEQCFPSCSDSKRNGFLASSRGQPRTESIGTIPPHLLPTKVRALLVDLQQCKEGTKRSTILDVTAAALNDAGISWVQIDGRYVLDIQDGKRDLTTLLLNAKTNTDGQVMGKLKSSTCMQSSSREFDSWISATMLINVSNALRKLMAMKYIHSNAKSASIRPYVHMKELLLLVIYQTGLLIF</sequence>
<dbReference type="RefSeq" id="XP_060419887.1">
    <property type="nucleotide sequence ID" value="XM_060559666.1"/>
</dbReference>
<comment type="caution">
    <text evidence="2">The sequence shown here is derived from an EMBL/GenBank/DDBJ whole genome shotgun (WGS) entry which is preliminary data.</text>
</comment>
<dbReference type="GeneID" id="85443906"/>
<proteinExistence type="predicted"/>
<name>A0AAD8VBP7_9PEZI</name>
<dbReference type="EMBL" id="JAHLJV010000002">
    <property type="protein sequence ID" value="KAK1599298.1"/>
    <property type="molecule type" value="Genomic_DNA"/>
</dbReference>
<evidence type="ECO:0000313" key="2">
    <source>
        <dbReference type="EMBL" id="KAK1599298.1"/>
    </source>
</evidence>
<organism evidence="2 3">
    <name type="scientific">Colletotrichum navitas</name>
    <dbReference type="NCBI Taxonomy" id="681940"/>
    <lineage>
        <taxon>Eukaryota</taxon>
        <taxon>Fungi</taxon>
        <taxon>Dikarya</taxon>
        <taxon>Ascomycota</taxon>
        <taxon>Pezizomycotina</taxon>
        <taxon>Sordariomycetes</taxon>
        <taxon>Hypocreomycetidae</taxon>
        <taxon>Glomerellales</taxon>
        <taxon>Glomerellaceae</taxon>
        <taxon>Colletotrichum</taxon>
        <taxon>Colletotrichum graminicola species complex</taxon>
    </lineage>
</organism>
<protein>
    <submittedName>
        <fullName evidence="2">Uncharacterized protein</fullName>
    </submittedName>
</protein>